<reference evidence="2" key="2">
    <citation type="journal article" date="2015" name="Data Brief">
        <title>Shoot transcriptome of the giant reed, Arundo donax.</title>
        <authorList>
            <person name="Barrero R.A."/>
            <person name="Guerrero F.D."/>
            <person name="Moolhuijzen P."/>
            <person name="Goolsby J.A."/>
            <person name="Tidwell J."/>
            <person name="Bellgard S.E."/>
            <person name="Bellgard M.I."/>
        </authorList>
    </citation>
    <scope>NUCLEOTIDE SEQUENCE</scope>
    <source>
        <tissue evidence="2">Shoot tissue taken approximately 20 cm above the soil surface</tissue>
    </source>
</reference>
<accession>A0A0A9FDJ2</accession>
<protein>
    <submittedName>
        <fullName evidence="2">Uncharacterized protein</fullName>
    </submittedName>
</protein>
<feature type="compositionally biased region" description="Basic and acidic residues" evidence="1">
    <location>
        <begin position="14"/>
        <end position="23"/>
    </location>
</feature>
<reference evidence="2" key="1">
    <citation type="submission" date="2014-09" db="EMBL/GenBank/DDBJ databases">
        <authorList>
            <person name="Magalhaes I.L.F."/>
            <person name="Oliveira U."/>
            <person name="Santos F.R."/>
            <person name="Vidigal T.H.D.A."/>
            <person name="Brescovit A.D."/>
            <person name="Santos A.J."/>
        </authorList>
    </citation>
    <scope>NUCLEOTIDE SEQUENCE</scope>
    <source>
        <tissue evidence="2">Shoot tissue taken approximately 20 cm above the soil surface</tissue>
    </source>
</reference>
<name>A0A0A9FDJ2_ARUDO</name>
<organism evidence="2">
    <name type="scientific">Arundo donax</name>
    <name type="common">Giant reed</name>
    <name type="synonym">Donax arundinaceus</name>
    <dbReference type="NCBI Taxonomy" id="35708"/>
    <lineage>
        <taxon>Eukaryota</taxon>
        <taxon>Viridiplantae</taxon>
        <taxon>Streptophyta</taxon>
        <taxon>Embryophyta</taxon>
        <taxon>Tracheophyta</taxon>
        <taxon>Spermatophyta</taxon>
        <taxon>Magnoliopsida</taxon>
        <taxon>Liliopsida</taxon>
        <taxon>Poales</taxon>
        <taxon>Poaceae</taxon>
        <taxon>PACMAD clade</taxon>
        <taxon>Arundinoideae</taxon>
        <taxon>Arundineae</taxon>
        <taxon>Arundo</taxon>
    </lineage>
</organism>
<proteinExistence type="predicted"/>
<evidence type="ECO:0000256" key="1">
    <source>
        <dbReference type="SAM" id="MobiDB-lite"/>
    </source>
</evidence>
<dbReference type="AlphaFoldDB" id="A0A0A9FDJ2"/>
<feature type="region of interest" description="Disordered" evidence="1">
    <location>
        <begin position="1"/>
        <end position="23"/>
    </location>
</feature>
<sequence length="23" mass="2611">MQNAVAVRASDQTQPRERPNLTK</sequence>
<evidence type="ECO:0000313" key="2">
    <source>
        <dbReference type="EMBL" id="JAE08181.1"/>
    </source>
</evidence>
<dbReference type="EMBL" id="GBRH01189715">
    <property type="protein sequence ID" value="JAE08181.1"/>
    <property type="molecule type" value="Transcribed_RNA"/>
</dbReference>